<dbReference type="InterPro" id="IPR002489">
    <property type="entry name" value="Glu_synth_asu_C"/>
</dbReference>
<dbReference type="PIRSF" id="PIRSF006519">
    <property type="entry name" value="GOGAT_dom3"/>
    <property type="match status" value="1"/>
</dbReference>
<dbReference type="HOGENOM" id="CLU_078510_1_0_2"/>
<dbReference type="CDD" id="cd00981">
    <property type="entry name" value="arch_gltB"/>
    <property type="match status" value="1"/>
</dbReference>
<dbReference type="Gene3D" id="2.160.20.60">
    <property type="entry name" value="Glutamate synthase, alpha subunit, C-terminal domain"/>
    <property type="match status" value="1"/>
</dbReference>
<dbReference type="KEGG" id="mthr:MSTHT_1565"/>
<evidence type="ECO:0000313" key="3">
    <source>
        <dbReference type="Proteomes" id="UP000066529"/>
    </source>
</evidence>
<sequence length="247" mass="26318">MKTVRIDAKDMHYTPLNQKIRAAVADGAEEIILDNVLGQRFIGDGLKGNVRLIINGVPGGDLGMFMSGPTCIVNGNAEHAPGNTMDSGMLVIHGSAGDAVAHSMRGGKVFIKGNIGYRGGIHMKQYGVESRPVLVVGGTAHSFLGEYMAGGLVLVLGIGKDEAMTDRGIGSGIHGGEIIIRGEVDDYLLGIGAKKFEFTESDLERIAPIIKSFCEQFGYDPAEFLNTNYTKIGPASSRPFAGKYVWE</sequence>
<dbReference type="PATRIC" id="fig|523844.20.peg.1950"/>
<dbReference type="AlphaFoldDB" id="A0A0E3NEX3"/>
<dbReference type="RefSeq" id="WP_048167365.1">
    <property type="nucleotide sequence ID" value="NZ_CP009501.1"/>
</dbReference>
<name>A0A0E3NEX3_METTT</name>
<dbReference type="SUPFAM" id="SSF69336">
    <property type="entry name" value="Alpha subunit of glutamate synthase, C-terminal domain"/>
    <property type="match status" value="1"/>
</dbReference>
<protein>
    <submittedName>
        <fullName evidence="2">Glutamate synthase [NADPH] putative GlxC chain</fullName>
        <ecNumber evidence="2">1.4.1.13</ecNumber>
    </submittedName>
</protein>
<dbReference type="GO" id="GO:0004355">
    <property type="term" value="F:glutamate synthase (NADPH) activity"/>
    <property type="evidence" value="ECO:0007669"/>
    <property type="project" value="UniProtKB-EC"/>
</dbReference>
<dbReference type="Proteomes" id="UP000066529">
    <property type="component" value="Chromosome"/>
</dbReference>
<dbReference type="STRING" id="523844.MSTHT_1565"/>
<dbReference type="InterPro" id="IPR036485">
    <property type="entry name" value="Glu_synth_asu_C_sf"/>
</dbReference>
<evidence type="ECO:0000259" key="1">
    <source>
        <dbReference type="Pfam" id="PF01493"/>
    </source>
</evidence>
<dbReference type="InterPro" id="IPR012061">
    <property type="entry name" value="Glu_synth_lsu_3"/>
</dbReference>
<organism evidence="2 3">
    <name type="scientific">Methanosarcina thermophila (strain ATCC 43570 / DSM 1825 / OCM 12 / VKM B-1830 / TM-1)</name>
    <dbReference type="NCBI Taxonomy" id="523844"/>
    <lineage>
        <taxon>Archaea</taxon>
        <taxon>Methanobacteriati</taxon>
        <taxon>Methanobacteriota</taxon>
        <taxon>Stenosarchaea group</taxon>
        <taxon>Methanomicrobia</taxon>
        <taxon>Methanosarcinales</taxon>
        <taxon>Methanosarcinaceae</taxon>
        <taxon>Methanosarcina</taxon>
    </lineage>
</organism>
<dbReference type="PANTHER" id="PTHR39673">
    <property type="entry name" value="TUNGSTEN FORMYLMETHANOFURAN DEHYDROGENASE, SUBUNIT C (FWDC)"/>
    <property type="match status" value="1"/>
</dbReference>
<dbReference type="OrthoDB" id="2513at2157"/>
<dbReference type="GeneID" id="41603083"/>
<dbReference type="EC" id="1.4.1.13" evidence="2"/>
<evidence type="ECO:0000313" key="2">
    <source>
        <dbReference type="EMBL" id="AKB13323.1"/>
    </source>
</evidence>
<feature type="domain" description="Glutamate synthase alpha subunit C-terminal" evidence="1">
    <location>
        <begin position="14"/>
        <end position="186"/>
    </location>
</feature>
<accession>A0A0E3NEX3</accession>
<dbReference type="PANTHER" id="PTHR39673:SF8">
    <property type="entry name" value="GLUTAMATE SYNTHASE ALPHA SUBUNIT C-TERMINAL DOMAIN-CONTAINING PROTEIN"/>
    <property type="match status" value="1"/>
</dbReference>
<dbReference type="InterPro" id="IPR035710">
    <property type="entry name" value="Archaeal_gltB"/>
</dbReference>
<keyword evidence="2" id="KW-0560">Oxidoreductase</keyword>
<dbReference type="Pfam" id="PF01493">
    <property type="entry name" value="GXGXG"/>
    <property type="match status" value="1"/>
</dbReference>
<dbReference type="EMBL" id="CP009501">
    <property type="protein sequence ID" value="AKB13323.1"/>
    <property type="molecule type" value="Genomic_DNA"/>
</dbReference>
<gene>
    <name evidence="2" type="ORF">MSTHT_1565</name>
</gene>
<proteinExistence type="predicted"/>
<reference evidence="2 3" key="1">
    <citation type="submission" date="2014-07" db="EMBL/GenBank/DDBJ databases">
        <title>Methanogenic archaea and the global carbon cycle.</title>
        <authorList>
            <person name="Henriksen J.R."/>
            <person name="Luke J."/>
            <person name="Reinhart S."/>
            <person name="Benedict M.N."/>
            <person name="Youngblut N.D."/>
            <person name="Metcalf M.E."/>
            <person name="Whitaker R.J."/>
            <person name="Metcalf W.W."/>
        </authorList>
    </citation>
    <scope>NUCLEOTIDE SEQUENCE [LARGE SCALE GENOMIC DNA]</scope>
    <source>
        <strain evidence="3">ATCC 43570 / DSM 1825 / OCM 12 / VKM B-1830 / TM-1</strain>
    </source>
</reference>